<name>A0ABT1HHF4_9NOCA</name>
<accession>A0ABT1HHF4</accession>
<keyword evidence="2" id="KW-1185">Reference proteome</keyword>
<comment type="caution">
    <text evidence="1">The sequence shown here is derived from an EMBL/GenBank/DDBJ whole genome shotgun (WGS) entry which is preliminary data.</text>
</comment>
<sequence>MSASNVGNDTTNDLVTAVGRLAETTPERVVIRYHYRSMSYRDLAAAIELMVPVTRSQQMDDRAAVVAAIFAGMPALSAERNPATVASVVDGTFARVLSDLSDLDAGTTGPARGVAMRTSEIDLRGIASRLSDA</sequence>
<evidence type="ECO:0000313" key="1">
    <source>
        <dbReference type="EMBL" id="MCP2177624.1"/>
    </source>
</evidence>
<protein>
    <submittedName>
        <fullName evidence="1">Uncharacterized protein</fullName>
    </submittedName>
</protein>
<evidence type="ECO:0000313" key="2">
    <source>
        <dbReference type="Proteomes" id="UP001206895"/>
    </source>
</evidence>
<proteinExistence type="predicted"/>
<reference evidence="1 2" key="1">
    <citation type="submission" date="2022-06" db="EMBL/GenBank/DDBJ databases">
        <title>Genomic Encyclopedia of Archaeal and Bacterial Type Strains, Phase II (KMG-II): from individual species to whole genera.</title>
        <authorList>
            <person name="Goeker M."/>
        </authorList>
    </citation>
    <scope>NUCLEOTIDE SEQUENCE [LARGE SCALE GENOMIC DNA]</scope>
    <source>
        <strain evidence="1 2">DSM 44693</strain>
    </source>
</reference>
<gene>
    <name evidence="1" type="ORF">LX13_003452</name>
</gene>
<dbReference type="Proteomes" id="UP001206895">
    <property type="component" value="Unassembled WGS sequence"/>
</dbReference>
<organism evidence="1 2">
    <name type="scientific">Williamsia maris</name>
    <dbReference type="NCBI Taxonomy" id="72806"/>
    <lineage>
        <taxon>Bacteria</taxon>
        <taxon>Bacillati</taxon>
        <taxon>Actinomycetota</taxon>
        <taxon>Actinomycetes</taxon>
        <taxon>Mycobacteriales</taxon>
        <taxon>Nocardiaceae</taxon>
        <taxon>Williamsia</taxon>
    </lineage>
</organism>
<dbReference type="EMBL" id="JAMTCJ010000003">
    <property type="protein sequence ID" value="MCP2177624.1"/>
    <property type="molecule type" value="Genomic_DNA"/>
</dbReference>
<dbReference type="RefSeq" id="WP_253662526.1">
    <property type="nucleotide sequence ID" value="NZ_BAAAJQ010000001.1"/>
</dbReference>